<name>A0A445CTC4_ARAHY</name>
<reference evidence="1 2" key="1">
    <citation type="submission" date="2019-01" db="EMBL/GenBank/DDBJ databases">
        <title>Sequencing of cultivated peanut Arachis hypogaea provides insights into genome evolution and oil improvement.</title>
        <authorList>
            <person name="Chen X."/>
        </authorList>
    </citation>
    <scope>NUCLEOTIDE SEQUENCE [LARGE SCALE GENOMIC DNA]</scope>
    <source>
        <strain evidence="2">cv. Fuhuasheng</strain>
        <tissue evidence="1">Leaves</tissue>
    </source>
</reference>
<sequence>MEDMEEIVCSEEEDIKSGLEDFLTSLVERKHSPLTALQSLFSIIIHSPLALTLSPNSYSPPAVKALAFRSSRHRRYAHFLASSEGRFRVVGRVAVSALVVKPGPILVVKLGPILVVVGS</sequence>
<protein>
    <submittedName>
        <fullName evidence="1">Uncharacterized protein</fullName>
    </submittedName>
</protein>
<proteinExistence type="predicted"/>
<dbReference type="EMBL" id="SDMP01000006">
    <property type="protein sequence ID" value="RYR54162.1"/>
    <property type="molecule type" value="Genomic_DNA"/>
</dbReference>
<organism evidence="1 2">
    <name type="scientific">Arachis hypogaea</name>
    <name type="common">Peanut</name>
    <dbReference type="NCBI Taxonomy" id="3818"/>
    <lineage>
        <taxon>Eukaryota</taxon>
        <taxon>Viridiplantae</taxon>
        <taxon>Streptophyta</taxon>
        <taxon>Embryophyta</taxon>
        <taxon>Tracheophyta</taxon>
        <taxon>Spermatophyta</taxon>
        <taxon>Magnoliopsida</taxon>
        <taxon>eudicotyledons</taxon>
        <taxon>Gunneridae</taxon>
        <taxon>Pentapetalae</taxon>
        <taxon>rosids</taxon>
        <taxon>fabids</taxon>
        <taxon>Fabales</taxon>
        <taxon>Fabaceae</taxon>
        <taxon>Papilionoideae</taxon>
        <taxon>50 kb inversion clade</taxon>
        <taxon>dalbergioids sensu lato</taxon>
        <taxon>Dalbergieae</taxon>
        <taxon>Pterocarpus clade</taxon>
        <taxon>Arachis</taxon>
    </lineage>
</organism>
<evidence type="ECO:0000313" key="1">
    <source>
        <dbReference type="EMBL" id="RYR54162.1"/>
    </source>
</evidence>
<accession>A0A445CTC4</accession>
<dbReference type="Proteomes" id="UP000289738">
    <property type="component" value="Chromosome A06"/>
</dbReference>
<gene>
    <name evidence="1" type="ORF">Ahy_A06g029416</name>
</gene>
<keyword evidence="2" id="KW-1185">Reference proteome</keyword>
<comment type="caution">
    <text evidence="1">The sequence shown here is derived from an EMBL/GenBank/DDBJ whole genome shotgun (WGS) entry which is preliminary data.</text>
</comment>
<evidence type="ECO:0000313" key="2">
    <source>
        <dbReference type="Proteomes" id="UP000289738"/>
    </source>
</evidence>
<dbReference type="AlphaFoldDB" id="A0A445CTC4"/>